<sequence>MATNRGPPSEAEVKARIISHMNAQHTRELSHYLRHYNGLSPRAAAASPAIQDLDFDGMTLKTSNGTTYNVPFSPPLTSWAEARPRVIAMDETAREALGLSNIYINEYAVQQGFDWAPFFGVIFYYFCAMGLPWLEPGSVPWEVLKVVFPGGPEWFRWIVKAIFWPVVGIHVTEAFLLDRWRLQKHSVARWSRVWWMWEVTIFCEGLTSWKRFDRLVAEKKAEKEAKKN</sequence>
<dbReference type="AlphaFoldDB" id="A0A2K0T6K1"/>
<reference evidence="3 4" key="1">
    <citation type="submission" date="2017-02" db="EMBL/GenBank/DDBJ databases">
        <title>Genomes of Trichoderma spp. with biocontrol activity.</title>
        <authorList>
            <person name="Gardiner D."/>
            <person name="Kazan K."/>
            <person name="Vos C."/>
            <person name="Harvey P."/>
        </authorList>
    </citation>
    <scope>NUCLEOTIDE SEQUENCE [LARGE SCALE GENOMIC DNA]</scope>
    <source>
        <strain evidence="3 4">A5MH</strain>
    </source>
</reference>
<dbReference type="PANTHER" id="PTHR37783">
    <property type="entry name" value="MEMBRANE PROTEIN, PUTATIVE (AFU_ORTHOLOGUE AFUA_1G04315)-RELATED"/>
    <property type="match status" value="1"/>
</dbReference>
<dbReference type="OrthoDB" id="5553410at2759"/>
<keyword evidence="1" id="KW-1133">Transmembrane helix</keyword>
<dbReference type="Pfam" id="PF10615">
    <property type="entry name" value="DUF2470"/>
    <property type="match status" value="1"/>
</dbReference>
<dbReference type="Proteomes" id="UP000236546">
    <property type="component" value="Unassembled WGS sequence"/>
</dbReference>
<feature type="transmembrane region" description="Helical" evidence="1">
    <location>
        <begin position="115"/>
        <end position="134"/>
    </location>
</feature>
<evidence type="ECO:0000259" key="2">
    <source>
        <dbReference type="Pfam" id="PF10615"/>
    </source>
</evidence>
<dbReference type="PANTHER" id="PTHR37783:SF1">
    <property type="entry name" value="MEMBRANE PROTEIN, PUTATIVE (AFU_ORTHOLOGUE AFUA_1G04315)-RELATED"/>
    <property type="match status" value="1"/>
</dbReference>
<accession>A0A2K0T6K1</accession>
<dbReference type="Gene3D" id="3.20.180.10">
    <property type="entry name" value="PNP-oxidase-like"/>
    <property type="match status" value="1"/>
</dbReference>
<proteinExistence type="predicted"/>
<keyword evidence="1" id="KW-0812">Transmembrane</keyword>
<dbReference type="InterPro" id="IPR019595">
    <property type="entry name" value="DUF2470"/>
</dbReference>
<protein>
    <recommendedName>
        <fullName evidence="2">DUF2470 domain-containing protein</fullName>
    </recommendedName>
</protein>
<gene>
    <name evidence="3" type="ORF">TGAMA5MH_07027</name>
</gene>
<evidence type="ECO:0000313" key="3">
    <source>
        <dbReference type="EMBL" id="PNP41157.1"/>
    </source>
</evidence>
<dbReference type="SUPFAM" id="SSF50475">
    <property type="entry name" value="FMN-binding split barrel"/>
    <property type="match status" value="1"/>
</dbReference>
<feature type="domain" description="DUF2470" evidence="2">
    <location>
        <begin position="14"/>
        <end position="89"/>
    </location>
</feature>
<evidence type="ECO:0000256" key="1">
    <source>
        <dbReference type="SAM" id="Phobius"/>
    </source>
</evidence>
<comment type="caution">
    <text evidence="3">The sequence shown here is derived from an EMBL/GenBank/DDBJ whole genome shotgun (WGS) entry which is preliminary data.</text>
</comment>
<keyword evidence="1" id="KW-0472">Membrane</keyword>
<organism evidence="3 4">
    <name type="scientific">Trichoderma gamsii</name>
    <dbReference type="NCBI Taxonomy" id="398673"/>
    <lineage>
        <taxon>Eukaryota</taxon>
        <taxon>Fungi</taxon>
        <taxon>Dikarya</taxon>
        <taxon>Ascomycota</taxon>
        <taxon>Pezizomycotina</taxon>
        <taxon>Sordariomycetes</taxon>
        <taxon>Hypocreomycetidae</taxon>
        <taxon>Hypocreales</taxon>
        <taxon>Hypocreaceae</taxon>
        <taxon>Trichoderma</taxon>
    </lineage>
</organism>
<dbReference type="EMBL" id="MTYH01000059">
    <property type="protein sequence ID" value="PNP41157.1"/>
    <property type="molecule type" value="Genomic_DNA"/>
</dbReference>
<evidence type="ECO:0000313" key="4">
    <source>
        <dbReference type="Proteomes" id="UP000236546"/>
    </source>
</evidence>
<dbReference type="InterPro" id="IPR037119">
    <property type="entry name" value="Haem_oxidase_HugZ-like_sf"/>
</dbReference>
<name>A0A2K0T6K1_9HYPO</name>
<feature type="transmembrane region" description="Helical" evidence="1">
    <location>
        <begin position="154"/>
        <end position="177"/>
    </location>
</feature>